<dbReference type="EMBL" id="MU005631">
    <property type="protein sequence ID" value="KAF2676696.1"/>
    <property type="molecule type" value="Genomic_DNA"/>
</dbReference>
<protein>
    <submittedName>
        <fullName evidence="5">FAD/NAD(P)-binding domain-containing protein</fullName>
    </submittedName>
</protein>
<name>A0A6G1IEQ3_9PLEO</name>
<evidence type="ECO:0000259" key="4">
    <source>
        <dbReference type="Pfam" id="PF01494"/>
    </source>
</evidence>
<dbReference type="InterPro" id="IPR051104">
    <property type="entry name" value="FAD_monoxygenase"/>
</dbReference>
<dbReference type="GO" id="GO:0044550">
    <property type="term" value="P:secondary metabolite biosynthetic process"/>
    <property type="evidence" value="ECO:0007669"/>
    <property type="project" value="TreeGrafter"/>
</dbReference>
<dbReference type="InterPro" id="IPR002938">
    <property type="entry name" value="FAD-bd"/>
</dbReference>
<sequence length="450" mass="50768">MQQKLHESSDCDGEQQPGPLEVAIIGGGIVGLVLAAGLTRQNIKFKLYEQARNFRELGAGIGFTANTVQCMELINPDIVTALRAAGAVNISLDEEDPNAYFRWIDGYTEHKKDDPSYQKLLCKLDAGPKGWEIVRRDHFLENLVKLVPEDAVHLRKRVDDIEQPEDDEKLVMTFSDGSTAYADAVFACDGIKSRARKMLLGPDNPASYPQYSHKVAYRTLIPMKDVLPVLGEYKTMRHHMHVGPNAHLIHYPVNKHMVGATVVVTDPNDWSVDQPNLLRVTRKEVEQFFANWCKPVRDLVNLFPQELEQWALFDMYEYPVPQYNFGRICLAGDAAHASSPHHGAGASMGVEDILCLITLLRDIVDKIKRQEVSKSHALKEAFAIYNDSEWADPTKREKAESCFEELKDRSFKIWHFDPKAMVEETLQQATEKIVATSSLSKNGTSLVYRS</sequence>
<dbReference type="PANTHER" id="PTHR46720">
    <property type="entry name" value="HYDROXYLASE, PUTATIVE (AFU_ORTHOLOGUE AFUA_3G01460)-RELATED"/>
    <property type="match status" value="1"/>
</dbReference>
<dbReference type="Proteomes" id="UP000799291">
    <property type="component" value="Unassembled WGS sequence"/>
</dbReference>
<dbReference type="SUPFAM" id="SSF54373">
    <property type="entry name" value="FAD-linked reductases, C-terminal domain"/>
    <property type="match status" value="1"/>
</dbReference>
<keyword evidence="3" id="KW-0560">Oxidoreductase</keyword>
<dbReference type="GO" id="GO:0071949">
    <property type="term" value="F:FAD binding"/>
    <property type="evidence" value="ECO:0007669"/>
    <property type="project" value="InterPro"/>
</dbReference>
<evidence type="ECO:0000256" key="3">
    <source>
        <dbReference type="ARBA" id="ARBA00023002"/>
    </source>
</evidence>
<evidence type="ECO:0000313" key="5">
    <source>
        <dbReference type="EMBL" id="KAF2676696.1"/>
    </source>
</evidence>
<organism evidence="5 6">
    <name type="scientific">Lentithecium fluviatile CBS 122367</name>
    <dbReference type="NCBI Taxonomy" id="1168545"/>
    <lineage>
        <taxon>Eukaryota</taxon>
        <taxon>Fungi</taxon>
        <taxon>Dikarya</taxon>
        <taxon>Ascomycota</taxon>
        <taxon>Pezizomycotina</taxon>
        <taxon>Dothideomycetes</taxon>
        <taxon>Pleosporomycetidae</taxon>
        <taxon>Pleosporales</taxon>
        <taxon>Massarineae</taxon>
        <taxon>Lentitheciaceae</taxon>
        <taxon>Lentithecium</taxon>
    </lineage>
</organism>
<dbReference type="GO" id="GO:0016491">
    <property type="term" value="F:oxidoreductase activity"/>
    <property type="evidence" value="ECO:0007669"/>
    <property type="project" value="UniProtKB-KW"/>
</dbReference>
<proteinExistence type="predicted"/>
<dbReference type="PRINTS" id="PR00420">
    <property type="entry name" value="RNGMNOXGNASE"/>
</dbReference>
<gene>
    <name evidence="5" type="ORF">K458DRAFT_321456</name>
</gene>
<feature type="domain" description="FAD-binding" evidence="4">
    <location>
        <begin position="21"/>
        <end position="360"/>
    </location>
</feature>
<keyword evidence="2" id="KW-0274">FAD</keyword>
<accession>A0A6G1IEQ3</accession>
<dbReference type="InterPro" id="IPR036188">
    <property type="entry name" value="FAD/NAD-bd_sf"/>
</dbReference>
<evidence type="ECO:0000256" key="2">
    <source>
        <dbReference type="ARBA" id="ARBA00022827"/>
    </source>
</evidence>
<keyword evidence="1" id="KW-0285">Flavoprotein</keyword>
<evidence type="ECO:0000313" key="6">
    <source>
        <dbReference type="Proteomes" id="UP000799291"/>
    </source>
</evidence>
<dbReference type="Gene3D" id="3.50.50.60">
    <property type="entry name" value="FAD/NAD(P)-binding domain"/>
    <property type="match status" value="1"/>
</dbReference>
<dbReference type="PANTHER" id="PTHR46720:SF3">
    <property type="entry name" value="FAD-BINDING DOMAIN-CONTAINING PROTEIN-RELATED"/>
    <property type="match status" value="1"/>
</dbReference>
<evidence type="ECO:0000256" key="1">
    <source>
        <dbReference type="ARBA" id="ARBA00022630"/>
    </source>
</evidence>
<dbReference type="OrthoDB" id="10021397at2759"/>
<keyword evidence="6" id="KW-1185">Reference proteome</keyword>
<reference evidence="5" key="1">
    <citation type="journal article" date="2020" name="Stud. Mycol.">
        <title>101 Dothideomycetes genomes: a test case for predicting lifestyles and emergence of pathogens.</title>
        <authorList>
            <person name="Haridas S."/>
            <person name="Albert R."/>
            <person name="Binder M."/>
            <person name="Bloem J."/>
            <person name="Labutti K."/>
            <person name="Salamov A."/>
            <person name="Andreopoulos B."/>
            <person name="Baker S."/>
            <person name="Barry K."/>
            <person name="Bills G."/>
            <person name="Bluhm B."/>
            <person name="Cannon C."/>
            <person name="Castanera R."/>
            <person name="Culley D."/>
            <person name="Daum C."/>
            <person name="Ezra D."/>
            <person name="Gonzalez J."/>
            <person name="Henrissat B."/>
            <person name="Kuo A."/>
            <person name="Liang C."/>
            <person name="Lipzen A."/>
            <person name="Lutzoni F."/>
            <person name="Magnuson J."/>
            <person name="Mondo S."/>
            <person name="Nolan M."/>
            <person name="Ohm R."/>
            <person name="Pangilinan J."/>
            <person name="Park H.-J."/>
            <person name="Ramirez L."/>
            <person name="Alfaro M."/>
            <person name="Sun H."/>
            <person name="Tritt A."/>
            <person name="Yoshinaga Y."/>
            <person name="Zwiers L.-H."/>
            <person name="Turgeon B."/>
            <person name="Goodwin S."/>
            <person name="Spatafora J."/>
            <person name="Crous P."/>
            <person name="Grigoriev I."/>
        </authorList>
    </citation>
    <scope>NUCLEOTIDE SEQUENCE</scope>
    <source>
        <strain evidence="5">CBS 122367</strain>
    </source>
</reference>
<dbReference type="AlphaFoldDB" id="A0A6G1IEQ3"/>
<dbReference type="Pfam" id="PF01494">
    <property type="entry name" value="FAD_binding_3"/>
    <property type="match status" value="1"/>
</dbReference>
<dbReference type="SUPFAM" id="SSF51905">
    <property type="entry name" value="FAD/NAD(P)-binding domain"/>
    <property type="match status" value="1"/>
</dbReference>